<sequence length="66" mass="7445">MEQIEFIVHSDGRVEERVTGVAGSRCSELTRSIEQALGPVQHVQPTSEYFQQSNISQSLWNTSQTH</sequence>
<evidence type="ECO:0000313" key="2">
    <source>
        <dbReference type="Proteomes" id="UP001054846"/>
    </source>
</evidence>
<dbReference type="Pfam" id="PF11211">
    <property type="entry name" value="DUF2997"/>
    <property type="match status" value="1"/>
</dbReference>
<name>A0ABY3PHQ2_9CYAN</name>
<accession>A0ABY3PHQ2</accession>
<dbReference type="EMBL" id="CP063845">
    <property type="protein sequence ID" value="UFP93196.1"/>
    <property type="molecule type" value="Genomic_DNA"/>
</dbReference>
<dbReference type="InterPro" id="IPR021375">
    <property type="entry name" value="DUF2997"/>
</dbReference>
<proteinExistence type="predicted"/>
<protein>
    <submittedName>
        <fullName evidence="1">DUF2997 domain-containing protein</fullName>
    </submittedName>
</protein>
<dbReference type="RefSeq" id="WP_230840197.1">
    <property type="nucleotide sequence ID" value="NZ_CP063845.1"/>
</dbReference>
<reference evidence="1 2" key="1">
    <citation type="journal article" date="2021" name="Genome Biol. Evol.">
        <title>Complete Genome Sequencing of a Novel Gloeobacter Species from a Waterfall Cave in Mexico.</title>
        <authorList>
            <person name="Saw J.H."/>
            <person name="Cardona T."/>
            <person name="Montejano G."/>
        </authorList>
    </citation>
    <scope>NUCLEOTIDE SEQUENCE [LARGE SCALE GENOMIC DNA]</scope>
    <source>
        <strain evidence="1">MG652769</strain>
    </source>
</reference>
<gene>
    <name evidence="1" type="ORF">ISF26_15450</name>
</gene>
<evidence type="ECO:0000313" key="1">
    <source>
        <dbReference type="EMBL" id="UFP93196.1"/>
    </source>
</evidence>
<dbReference type="Proteomes" id="UP001054846">
    <property type="component" value="Chromosome"/>
</dbReference>
<keyword evidence="2" id="KW-1185">Reference proteome</keyword>
<organism evidence="1 2">
    <name type="scientific">Gloeobacter morelensis MG652769</name>
    <dbReference type="NCBI Taxonomy" id="2781736"/>
    <lineage>
        <taxon>Bacteria</taxon>
        <taxon>Bacillati</taxon>
        <taxon>Cyanobacteriota</taxon>
        <taxon>Cyanophyceae</taxon>
        <taxon>Gloeobacterales</taxon>
        <taxon>Gloeobacteraceae</taxon>
        <taxon>Gloeobacter</taxon>
        <taxon>Gloeobacter morelensis</taxon>
    </lineage>
</organism>